<dbReference type="WBParaSite" id="SMUV_0000806001-mRNA-1">
    <property type="protein sequence ID" value="SMUV_0000806001-mRNA-1"/>
    <property type="gene ID" value="SMUV_0000806001"/>
</dbReference>
<dbReference type="AlphaFoldDB" id="A0A0N5ATB1"/>
<accession>A0A0N5ATB1</accession>
<feature type="compositionally biased region" description="Low complexity" evidence="1">
    <location>
        <begin position="86"/>
        <end position="99"/>
    </location>
</feature>
<proteinExistence type="predicted"/>
<reference evidence="3" key="1">
    <citation type="submission" date="2017-02" db="UniProtKB">
        <authorList>
            <consortium name="WormBaseParasite"/>
        </authorList>
    </citation>
    <scope>IDENTIFICATION</scope>
</reference>
<evidence type="ECO:0000313" key="2">
    <source>
        <dbReference type="Proteomes" id="UP000046393"/>
    </source>
</evidence>
<feature type="compositionally biased region" description="Low complexity" evidence="1">
    <location>
        <begin position="54"/>
        <end position="64"/>
    </location>
</feature>
<name>A0A0N5ATB1_9BILA</name>
<sequence length="131" mass="13990">MFLSSAFLNDDNEQYSSGSGGDEMSDDEASESLAASEPKEEDALRAQPAGLQLTSTTSSAASNAVNFLHRNKHKSGQMKNGEDVTCSSSGCSSSSSSSSFRKRQQQLAKIDERLPLKASARPKIVAKQKEV</sequence>
<evidence type="ECO:0000313" key="3">
    <source>
        <dbReference type="WBParaSite" id="SMUV_0000806001-mRNA-1"/>
    </source>
</evidence>
<organism evidence="2 3">
    <name type="scientific">Syphacia muris</name>
    <dbReference type="NCBI Taxonomy" id="451379"/>
    <lineage>
        <taxon>Eukaryota</taxon>
        <taxon>Metazoa</taxon>
        <taxon>Ecdysozoa</taxon>
        <taxon>Nematoda</taxon>
        <taxon>Chromadorea</taxon>
        <taxon>Rhabditida</taxon>
        <taxon>Spirurina</taxon>
        <taxon>Oxyuridomorpha</taxon>
        <taxon>Oxyuroidea</taxon>
        <taxon>Oxyuridae</taxon>
        <taxon>Syphacia</taxon>
    </lineage>
</organism>
<evidence type="ECO:0000256" key="1">
    <source>
        <dbReference type="SAM" id="MobiDB-lite"/>
    </source>
</evidence>
<dbReference type="Proteomes" id="UP000046393">
    <property type="component" value="Unplaced"/>
</dbReference>
<feature type="region of interest" description="Disordered" evidence="1">
    <location>
        <begin position="1"/>
        <end position="131"/>
    </location>
</feature>
<protein>
    <submittedName>
        <fullName evidence="3">Uncharacterized protein</fullName>
    </submittedName>
</protein>
<keyword evidence="2" id="KW-1185">Reference proteome</keyword>